<proteinExistence type="predicted"/>
<dbReference type="InterPro" id="IPR016450">
    <property type="entry name" value="UCP005522"/>
</dbReference>
<dbReference type="PANTHER" id="PTHR34595:SF7">
    <property type="entry name" value="SLL1039 PROTEIN"/>
    <property type="match status" value="1"/>
</dbReference>
<feature type="region of interest" description="Disordered" evidence="1">
    <location>
        <begin position="460"/>
        <end position="511"/>
    </location>
</feature>
<dbReference type="SUPFAM" id="SSF56059">
    <property type="entry name" value="Glutathione synthetase ATP-binding domain-like"/>
    <property type="match status" value="1"/>
</dbReference>
<dbReference type="Proteomes" id="UP000482800">
    <property type="component" value="Unassembled WGS sequence"/>
</dbReference>
<comment type="caution">
    <text evidence="3">The sequence shown here is derived from an EMBL/GenBank/DDBJ whole genome shotgun (WGS) entry which is preliminary data.</text>
</comment>
<feature type="compositionally biased region" description="Basic and acidic residues" evidence="1">
    <location>
        <begin position="502"/>
        <end position="511"/>
    </location>
</feature>
<protein>
    <recommendedName>
        <fullName evidence="2">Circularly permuted ATP-grasp type 2 domain-containing protein</fullName>
    </recommendedName>
</protein>
<dbReference type="Gene3D" id="3.30.1490.270">
    <property type="match status" value="1"/>
</dbReference>
<sequence>MGGLLDGYPRGPAYDEMFGADGLPHPHMRALYDALQLLTGEDLAQRAAARDRSFRDQGVTFSHAGEEWLFPLDLIPRLIPAAEWDVVEAGVVQRVRALEAFLADVYGPAEVVHDGVVPRTLLTTSATFCRPAHGIRPRNDVRIHLAGIDLVRDEAGVLRVLEDNLRVPSGMSYVVENRRTMARVFPGLFLEQQVRPVASYPGRLLDALRRSAPDGVNEPVVVLLSPGVYNPAYFEHAFLARKMGIELVEGRDLFCDEHVLYMRSLGGRQRVDVVYRRVNDDFLDPVHFRPDSVVGCPGLLNAARAGNVTIANAVGNGVADDKLTYSYVPALIEYYLGEKPLLSNVTTYRLDDPDVREECLERLDQLVVKPVDGSGGAGIVIGPSASDAELAAVRERVLAEPRAWIAQELVLLSTSPSQRDDRLLPRHIDLRPFAVNDGEQVHVLPGGLTRVALREGSLIVNSSQGGGSKDTWVLTSTPEPASEATGPPAFPAQAVRGTTPDRGPHDDQPQQ</sequence>
<evidence type="ECO:0000256" key="1">
    <source>
        <dbReference type="SAM" id="MobiDB-lite"/>
    </source>
</evidence>
<dbReference type="EMBL" id="BLPF01000002">
    <property type="protein sequence ID" value="GFJ82004.1"/>
    <property type="molecule type" value="Genomic_DNA"/>
</dbReference>
<accession>A0A6V8KDX9</accession>
<dbReference type="RefSeq" id="WP_173061954.1">
    <property type="nucleotide sequence ID" value="NZ_BAABGO010000042.1"/>
</dbReference>
<evidence type="ECO:0000313" key="3">
    <source>
        <dbReference type="EMBL" id="GFJ82004.1"/>
    </source>
</evidence>
<feature type="domain" description="Circularly permuted ATP-grasp type 2" evidence="2">
    <location>
        <begin position="76"/>
        <end position="452"/>
    </location>
</feature>
<dbReference type="Pfam" id="PF14403">
    <property type="entry name" value="CP_ATPgrasp_2"/>
    <property type="match status" value="1"/>
</dbReference>
<keyword evidence="4" id="KW-1185">Reference proteome</keyword>
<dbReference type="PANTHER" id="PTHR34595">
    <property type="entry name" value="BLR5612 PROTEIN"/>
    <property type="match status" value="1"/>
</dbReference>
<dbReference type="AlphaFoldDB" id="A0A6V8KDX9"/>
<dbReference type="PIRSF" id="PIRSF005522">
    <property type="entry name" value="UCP005522"/>
    <property type="match status" value="1"/>
</dbReference>
<gene>
    <name evidence="3" type="ORF">Phou_061840</name>
</gene>
<evidence type="ECO:0000313" key="4">
    <source>
        <dbReference type="Proteomes" id="UP000482800"/>
    </source>
</evidence>
<evidence type="ECO:0000259" key="2">
    <source>
        <dbReference type="Pfam" id="PF14403"/>
    </source>
</evidence>
<organism evidence="3 4">
    <name type="scientific">Phytohabitans houttuyneae</name>
    <dbReference type="NCBI Taxonomy" id="1076126"/>
    <lineage>
        <taxon>Bacteria</taxon>
        <taxon>Bacillati</taxon>
        <taxon>Actinomycetota</taxon>
        <taxon>Actinomycetes</taxon>
        <taxon>Micromonosporales</taxon>
        <taxon>Micromonosporaceae</taxon>
    </lineage>
</organism>
<dbReference type="Gene3D" id="3.40.50.11290">
    <property type="match status" value="1"/>
</dbReference>
<name>A0A6V8KDX9_9ACTN</name>
<dbReference type="InterPro" id="IPR025841">
    <property type="entry name" value="CP_ATPgrasp_2"/>
</dbReference>
<reference evidence="3 4" key="2">
    <citation type="submission" date="2020-03" db="EMBL/GenBank/DDBJ databases">
        <authorList>
            <person name="Ichikawa N."/>
            <person name="Kimura A."/>
            <person name="Kitahashi Y."/>
            <person name="Uohara A."/>
        </authorList>
    </citation>
    <scope>NUCLEOTIDE SEQUENCE [LARGE SCALE GENOMIC DNA]</scope>
    <source>
        <strain evidence="3 4">NBRC 108639</strain>
    </source>
</reference>
<dbReference type="InterPro" id="IPR051680">
    <property type="entry name" value="ATP-dep_Glu-Cys_Ligase-2"/>
</dbReference>
<reference evidence="3 4" key="1">
    <citation type="submission" date="2020-03" db="EMBL/GenBank/DDBJ databases">
        <title>Whole genome shotgun sequence of Phytohabitans houttuyneae NBRC 108639.</title>
        <authorList>
            <person name="Komaki H."/>
            <person name="Tamura T."/>
        </authorList>
    </citation>
    <scope>NUCLEOTIDE SEQUENCE [LARGE SCALE GENOMIC DNA]</scope>
    <source>
        <strain evidence="3 4">NBRC 108639</strain>
    </source>
</reference>